<organism evidence="1 2">
    <name type="scientific">Mesorhizobium alhagi CCNWXJ12-2</name>
    <dbReference type="NCBI Taxonomy" id="1107882"/>
    <lineage>
        <taxon>Bacteria</taxon>
        <taxon>Pseudomonadati</taxon>
        <taxon>Pseudomonadota</taxon>
        <taxon>Alphaproteobacteria</taxon>
        <taxon>Hyphomicrobiales</taxon>
        <taxon>Phyllobacteriaceae</taxon>
        <taxon>Allomesorhizobium</taxon>
    </lineage>
</organism>
<dbReference type="Proteomes" id="UP000003250">
    <property type="component" value="Unassembled WGS sequence"/>
</dbReference>
<dbReference type="OrthoDB" id="9933619at2"/>
<sequence length="153" mass="17112">MSEMRDGGAVDIESIKQARDEDQQDDHELLGVQAVVHPDGSDARIVLHTTQGSIPLSVSFDRIEAAYTEIRQAAMLMFYRQTEPNNSGPNPVNELCRTARRPKTVSVIVDRRTGDRLFVQQFPDHLPTVTRMSAETVNQMIDDITFLAAKTSN</sequence>
<dbReference type="PATRIC" id="fig|1107882.3.peg.2512"/>
<dbReference type="AlphaFoldDB" id="H0HQY2"/>
<dbReference type="EMBL" id="AHAM01000097">
    <property type="protein sequence ID" value="EHK56844.1"/>
    <property type="molecule type" value="Genomic_DNA"/>
</dbReference>
<proteinExistence type="predicted"/>
<protein>
    <submittedName>
        <fullName evidence="1">Uncharacterized protein</fullName>
    </submittedName>
</protein>
<reference evidence="1 2" key="1">
    <citation type="journal article" date="2012" name="J. Bacteriol.">
        <title>Draft Genome Sequence of Mesorhizobium alhagi CCNWXJ12-2T, a Novel Salt-Resistant Species Isolated from the Desert of Northwestern China.</title>
        <authorList>
            <person name="Zhou M."/>
            <person name="Chen W."/>
            <person name="Chen H."/>
            <person name="Wei G."/>
        </authorList>
    </citation>
    <scope>NUCLEOTIDE SEQUENCE [LARGE SCALE GENOMIC DNA]</scope>
    <source>
        <strain evidence="1 2">CCNWXJ12-2</strain>
    </source>
</reference>
<gene>
    <name evidence="1" type="ORF">MAXJ12_12822</name>
</gene>
<evidence type="ECO:0000313" key="1">
    <source>
        <dbReference type="EMBL" id="EHK56844.1"/>
    </source>
</evidence>
<accession>H0HQY2</accession>
<dbReference type="RefSeq" id="WP_008836192.1">
    <property type="nucleotide sequence ID" value="NZ_AHAM01000097.1"/>
</dbReference>
<name>H0HQY2_9HYPH</name>
<keyword evidence="2" id="KW-1185">Reference proteome</keyword>
<evidence type="ECO:0000313" key="2">
    <source>
        <dbReference type="Proteomes" id="UP000003250"/>
    </source>
</evidence>